<feature type="domain" description="Transposase IS110-like N-terminal" evidence="1">
    <location>
        <begin position="9"/>
        <end position="102"/>
    </location>
</feature>
<dbReference type="KEGG" id="msz:MSSIH_2256"/>
<evidence type="ECO:0000259" key="1">
    <source>
        <dbReference type="Pfam" id="PF01548"/>
    </source>
</evidence>
<gene>
    <name evidence="2" type="ORF">MSSIH_2256</name>
</gene>
<dbReference type="GO" id="GO:0006313">
    <property type="term" value="P:DNA transposition"/>
    <property type="evidence" value="ECO:0007669"/>
    <property type="project" value="InterPro"/>
</dbReference>
<dbReference type="GO" id="GO:0004803">
    <property type="term" value="F:transposase activity"/>
    <property type="evidence" value="ECO:0007669"/>
    <property type="project" value="InterPro"/>
</dbReference>
<dbReference type="InterPro" id="IPR047650">
    <property type="entry name" value="Transpos_IS110"/>
</dbReference>
<dbReference type="HOGENOM" id="CLU_036902_18_1_2"/>
<dbReference type="PANTHER" id="PTHR33055">
    <property type="entry name" value="TRANSPOSASE FOR INSERTION SEQUENCE ELEMENT IS1111A"/>
    <property type="match status" value="1"/>
</dbReference>
<proteinExistence type="predicted"/>
<name>A0A0E3LB08_9EURY</name>
<protein>
    <submittedName>
        <fullName evidence="2">Mobile element protein</fullName>
    </submittedName>
</protein>
<dbReference type="GO" id="GO:0003677">
    <property type="term" value="F:DNA binding"/>
    <property type="evidence" value="ECO:0007669"/>
    <property type="project" value="InterPro"/>
</dbReference>
<dbReference type="InterPro" id="IPR002525">
    <property type="entry name" value="Transp_IS110-like_N"/>
</dbReference>
<dbReference type="EMBL" id="CP009507">
    <property type="protein sequence ID" value="AKB32946.1"/>
    <property type="molecule type" value="Genomic_DNA"/>
</dbReference>
<sequence length="129" mass="14621">MAGIINKACGLDIHNKFLIATILSIFGEKKQLRFKRTEKGILDLKNWVISEKCDVVACESTSDFWVPIYESLINYLTVIVGNARDMKAFTHKKTDNIDSEFIQIIYSPSSQTCAKKDRYKKCGSCNSCL</sequence>
<dbReference type="PATRIC" id="fig|1434119.4.peg.2951"/>
<organism evidence="2 3">
    <name type="scientific">Methanosarcina siciliae HI350</name>
    <dbReference type="NCBI Taxonomy" id="1434119"/>
    <lineage>
        <taxon>Archaea</taxon>
        <taxon>Methanobacteriati</taxon>
        <taxon>Methanobacteriota</taxon>
        <taxon>Stenosarchaea group</taxon>
        <taxon>Methanomicrobia</taxon>
        <taxon>Methanosarcinales</taxon>
        <taxon>Methanosarcinaceae</taxon>
        <taxon>Methanosarcina</taxon>
    </lineage>
</organism>
<evidence type="ECO:0000313" key="3">
    <source>
        <dbReference type="Proteomes" id="UP000033092"/>
    </source>
</evidence>
<dbReference type="PANTHER" id="PTHR33055:SF13">
    <property type="entry name" value="TRANSPOSASE"/>
    <property type="match status" value="1"/>
</dbReference>
<evidence type="ECO:0000313" key="2">
    <source>
        <dbReference type="EMBL" id="AKB32946.1"/>
    </source>
</evidence>
<dbReference type="Proteomes" id="UP000033092">
    <property type="component" value="Chromosome"/>
</dbReference>
<accession>A0A0E3LB08</accession>
<dbReference type="AlphaFoldDB" id="A0A0E3LB08"/>
<reference evidence="2 3" key="1">
    <citation type="submission" date="2014-07" db="EMBL/GenBank/DDBJ databases">
        <title>Methanogenic archaea and the global carbon cycle.</title>
        <authorList>
            <person name="Henriksen J.R."/>
            <person name="Luke J."/>
            <person name="Reinhart S."/>
            <person name="Benedict M.N."/>
            <person name="Youngblut N.D."/>
            <person name="Metcalf M.E."/>
            <person name="Whitaker R.J."/>
            <person name="Metcalf W.W."/>
        </authorList>
    </citation>
    <scope>NUCLEOTIDE SEQUENCE [LARGE SCALE GENOMIC DNA]</scope>
    <source>
        <strain evidence="2 3">HI350</strain>
    </source>
</reference>
<dbReference type="Pfam" id="PF01548">
    <property type="entry name" value="DEDD_Tnp_IS110"/>
    <property type="match status" value="1"/>
</dbReference>